<dbReference type="Proteomes" id="UP001160483">
    <property type="component" value="Unassembled WGS sequence"/>
</dbReference>
<dbReference type="AlphaFoldDB" id="A0AAU9KZU8"/>
<accession>A0AAU9KZU8</accession>
<organism evidence="1 2">
    <name type="scientific">Peronospora belbahrii</name>
    <dbReference type="NCBI Taxonomy" id="622444"/>
    <lineage>
        <taxon>Eukaryota</taxon>
        <taxon>Sar</taxon>
        <taxon>Stramenopiles</taxon>
        <taxon>Oomycota</taxon>
        <taxon>Peronosporomycetes</taxon>
        <taxon>Peronosporales</taxon>
        <taxon>Peronosporaceae</taxon>
        <taxon>Peronospora</taxon>
    </lineage>
</organism>
<sequence length="105" mass="12142">MTEKTKSEGMSGLDKFNLLDDGTTNHKENLILHFVPKIRDPLLLNVATGFWTRLNPTHESMTPSLPDCLIQYEIRCIDRETSWKVLRGVNTGSLQHPWSYFILLR</sequence>
<proteinExistence type="predicted"/>
<evidence type="ECO:0000313" key="1">
    <source>
        <dbReference type="EMBL" id="CAH0477612.1"/>
    </source>
</evidence>
<evidence type="ECO:0000313" key="2">
    <source>
        <dbReference type="Proteomes" id="UP001160483"/>
    </source>
</evidence>
<protein>
    <submittedName>
        <fullName evidence="1">Uncharacterized protein</fullName>
    </submittedName>
</protein>
<comment type="caution">
    <text evidence="1">The sequence shown here is derived from an EMBL/GenBank/DDBJ whole genome shotgun (WGS) entry which is preliminary data.</text>
</comment>
<reference evidence="1" key="1">
    <citation type="submission" date="2021-11" db="EMBL/GenBank/DDBJ databases">
        <authorList>
            <person name="Islam A."/>
            <person name="Islam S."/>
            <person name="Flora M.S."/>
            <person name="Rahman M."/>
            <person name="Ziaur R.M."/>
            <person name="Epstein J.H."/>
            <person name="Hassan M."/>
            <person name="Klassen M."/>
            <person name="Woodard K."/>
            <person name="Webb A."/>
            <person name="Webby R.J."/>
            <person name="El Zowalaty M.E."/>
        </authorList>
    </citation>
    <scope>NUCLEOTIDE SEQUENCE</scope>
    <source>
        <strain evidence="1">Pbs3</strain>
    </source>
</reference>
<dbReference type="EMBL" id="CAKKTJ010000180">
    <property type="protein sequence ID" value="CAH0477612.1"/>
    <property type="molecule type" value="Genomic_DNA"/>
</dbReference>
<gene>
    <name evidence="1" type="ORF">PBS003_LOCUS4354</name>
</gene>
<name>A0AAU9KZU8_9STRA</name>